<reference evidence="1" key="2">
    <citation type="journal article" date="2021" name="PeerJ">
        <title>Extensive microbial diversity within the chicken gut microbiome revealed by metagenomics and culture.</title>
        <authorList>
            <person name="Gilroy R."/>
            <person name="Ravi A."/>
            <person name="Getino M."/>
            <person name="Pursley I."/>
            <person name="Horton D.L."/>
            <person name="Alikhan N.F."/>
            <person name="Baker D."/>
            <person name="Gharbi K."/>
            <person name="Hall N."/>
            <person name="Watson M."/>
            <person name="Adriaenssens E.M."/>
            <person name="Foster-Nyarko E."/>
            <person name="Jarju S."/>
            <person name="Secka A."/>
            <person name="Antonio M."/>
            <person name="Oren A."/>
            <person name="Chaudhuri R.R."/>
            <person name="La Ragione R."/>
            <person name="Hildebrand F."/>
            <person name="Pallen M.J."/>
        </authorList>
    </citation>
    <scope>NUCLEOTIDE SEQUENCE</scope>
    <source>
        <strain evidence="1">CHK152-2871</strain>
    </source>
</reference>
<sequence>MRNVILKSFEDFISQPLGILRNKIIQIANLKSDFVSTKSVNVELMDDTVQVNVVNNDNVYNLLSAVVYKKRLNELRTPSYENKESDLFTKLSKS</sequence>
<protein>
    <submittedName>
        <fullName evidence="1">Uncharacterized protein</fullName>
    </submittedName>
</protein>
<dbReference type="Proteomes" id="UP000886865">
    <property type="component" value="Unassembled WGS sequence"/>
</dbReference>
<gene>
    <name evidence="1" type="ORF">IAA86_03735</name>
</gene>
<organism evidence="1 2">
    <name type="scientific">Candidatus Galligastranaerophilus intestinavium</name>
    <dbReference type="NCBI Taxonomy" id="2840836"/>
    <lineage>
        <taxon>Bacteria</taxon>
        <taxon>Candidatus Galligastranaerophilus</taxon>
    </lineage>
</organism>
<evidence type="ECO:0000313" key="1">
    <source>
        <dbReference type="EMBL" id="HIS74115.1"/>
    </source>
</evidence>
<reference evidence="1" key="1">
    <citation type="submission" date="2020-10" db="EMBL/GenBank/DDBJ databases">
        <authorList>
            <person name="Gilroy R."/>
        </authorList>
    </citation>
    <scope>NUCLEOTIDE SEQUENCE</scope>
    <source>
        <strain evidence="1">CHK152-2871</strain>
    </source>
</reference>
<proteinExistence type="predicted"/>
<dbReference type="EMBL" id="DVJQ01000032">
    <property type="protein sequence ID" value="HIS74115.1"/>
    <property type="molecule type" value="Genomic_DNA"/>
</dbReference>
<dbReference type="AlphaFoldDB" id="A0A9D1FJ24"/>
<accession>A0A9D1FJ24</accession>
<evidence type="ECO:0000313" key="2">
    <source>
        <dbReference type="Proteomes" id="UP000886865"/>
    </source>
</evidence>
<name>A0A9D1FJ24_9BACT</name>
<comment type="caution">
    <text evidence="1">The sequence shown here is derived from an EMBL/GenBank/DDBJ whole genome shotgun (WGS) entry which is preliminary data.</text>
</comment>